<keyword evidence="1" id="KW-0732">Signal</keyword>
<gene>
    <name evidence="2" type="ORF">SAMN05421855_10521</name>
</gene>
<protein>
    <submittedName>
        <fullName evidence="2">Uncharacterized protein</fullName>
    </submittedName>
</protein>
<feature type="chain" id="PRO_5011786899" evidence="1">
    <location>
        <begin position="23"/>
        <end position="110"/>
    </location>
</feature>
<dbReference type="EMBL" id="FNBA01000005">
    <property type="protein sequence ID" value="SDF05910.1"/>
    <property type="molecule type" value="Genomic_DNA"/>
</dbReference>
<evidence type="ECO:0000256" key="1">
    <source>
        <dbReference type="SAM" id="SignalP"/>
    </source>
</evidence>
<feature type="signal peptide" evidence="1">
    <location>
        <begin position="1"/>
        <end position="22"/>
    </location>
</feature>
<dbReference type="RefSeq" id="WP_093144915.1">
    <property type="nucleotide sequence ID" value="NZ_BMWO01000007.1"/>
</dbReference>
<accession>A0A1G7HZM0</accession>
<reference evidence="2 3" key="1">
    <citation type="submission" date="2016-10" db="EMBL/GenBank/DDBJ databases">
        <authorList>
            <person name="de Groot N.N."/>
        </authorList>
    </citation>
    <scope>NUCLEOTIDE SEQUENCE [LARGE SCALE GENOMIC DNA]</scope>
    <source>
        <strain evidence="2 3">DSM 16195</strain>
    </source>
</reference>
<sequence>MKKLSVLLMAIMLFAGSGLSLAAVSVEKEKKTVSQEITYLLRSPKIDLKEDSKANVTFTINDNHEVVVLLVETDNVLIESFIKSRLNYYKLQNKLVPGKEYMLPVLVKAE</sequence>
<dbReference type="AlphaFoldDB" id="A0A1G7HZM0"/>
<dbReference type="STRING" id="227084.SAMN05421855_10521"/>
<evidence type="ECO:0000313" key="2">
    <source>
        <dbReference type="EMBL" id="SDF05910.1"/>
    </source>
</evidence>
<name>A0A1G7HZM0_9FLAO</name>
<dbReference type="OrthoDB" id="1163682at2"/>
<organism evidence="2 3">
    <name type="scientific">Ulvibacter litoralis</name>
    <dbReference type="NCBI Taxonomy" id="227084"/>
    <lineage>
        <taxon>Bacteria</taxon>
        <taxon>Pseudomonadati</taxon>
        <taxon>Bacteroidota</taxon>
        <taxon>Flavobacteriia</taxon>
        <taxon>Flavobacteriales</taxon>
        <taxon>Flavobacteriaceae</taxon>
        <taxon>Ulvibacter</taxon>
    </lineage>
</organism>
<dbReference type="Proteomes" id="UP000199321">
    <property type="component" value="Unassembled WGS sequence"/>
</dbReference>
<evidence type="ECO:0000313" key="3">
    <source>
        <dbReference type="Proteomes" id="UP000199321"/>
    </source>
</evidence>
<keyword evidence="3" id="KW-1185">Reference proteome</keyword>
<proteinExistence type="predicted"/>